<reference evidence="5" key="1">
    <citation type="submission" date="2020-01" db="EMBL/GenBank/DDBJ databases">
        <authorList>
            <person name="Fang Y."/>
            <person name="Sun R."/>
            <person name="Nie L."/>
            <person name="He J."/>
            <person name="Hao L."/>
            <person name="Wang L."/>
            <person name="Su S."/>
            <person name="Lv E."/>
            <person name="Zhang Z."/>
            <person name="Xie R."/>
            <person name="Liu H."/>
        </authorList>
    </citation>
    <scope>NUCLEOTIDE SEQUENCE [LARGE SCALE GENOMIC DNA]</scope>
    <source>
        <strain evidence="5">XCT-53</strain>
    </source>
</reference>
<dbReference type="RefSeq" id="WP_161709731.1">
    <property type="nucleotide sequence ID" value="NZ_JAABLQ010000004.1"/>
</dbReference>
<dbReference type="AlphaFoldDB" id="A0A7X5JBI4"/>
<protein>
    <submittedName>
        <fullName evidence="4">Methyltransferase domain-containing protein</fullName>
    </submittedName>
</protein>
<accession>A0A7X5JBI4</accession>
<feature type="domain" description="Methyltransferase type 11" evidence="3">
    <location>
        <begin position="54"/>
        <end position="139"/>
    </location>
</feature>
<gene>
    <name evidence="4" type="ORF">GWI72_19775</name>
</gene>
<dbReference type="EMBL" id="JAABLQ010000004">
    <property type="protein sequence ID" value="NBN80521.1"/>
    <property type="molecule type" value="Genomic_DNA"/>
</dbReference>
<proteinExistence type="predicted"/>
<evidence type="ECO:0000259" key="3">
    <source>
        <dbReference type="Pfam" id="PF08241"/>
    </source>
</evidence>
<evidence type="ECO:0000313" key="4">
    <source>
        <dbReference type="EMBL" id="NBN80521.1"/>
    </source>
</evidence>
<dbReference type="Proteomes" id="UP000586722">
    <property type="component" value="Unassembled WGS sequence"/>
</dbReference>
<dbReference type="PANTHER" id="PTHR13090">
    <property type="entry name" value="ARGININE-HYDROXYLASE NDUFAF5, MITOCHONDRIAL"/>
    <property type="match status" value="1"/>
</dbReference>
<dbReference type="SUPFAM" id="SSF53335">
    <property type="entry name" value="S-adenosyl-L-methionine-dependent methyltransferases"/>
    <property type="match status" value="1"/>
</dbReference>
<sequence length="301" mass="32033">MAEMDLFDRTLLASRRRRALAARTDGADFLLAAVVEDLADRLAAVTRVFDTAVDLGGHTGRLTAGLRDSGRASQVLRADLFLADPGLPPPDFICDDALLPLRDGSIGLIASALSLQLVNDLPGALIQIRRALQPDGLFLGAVLGGDTLAELRDCLMRAELDVTGGAGPRVAPFADTRDLGALLQRAGFALPVTDTDRLTVRYDSLFGLMQDLKAMGGTSVLTERSRKPLPRAVFLRAAELYARDHADADGRIRATFQIVYLSGWAPHESQQKPLKPGSAQMRLADALAASPRQAGGNAAGD</sequence>
<evidence type="ECO:0000313" key="5">
    <source>
        <dbReference type="Proteomes" id="UP000586722"/>
    </source>
</evidence>
<dbReference type="GO" id="GO:0008757">
    <property type="term" value="F:S-adenosylmethionine-dependent methyltransferase activity"/>
    <property type="evidence" value="ECO:0007669"/>
    <property type="project" value="InterPro"/>
</dbReference>
<comment type="caution">
    <text evidence="4">The sequence shown here is derived from an EMBL/GenBank/DDBJ whole genome shotgun (WGS) entry which is preliminary data.</text>
</comment>
<dbReference type="Gene3D" id="3.40.50.150">
    <property type="entry name" value="Vaccinia Virus protein VP39"/>
    <property type="match status" value="1"/>
</dbReference>
<organism evidence="4 5">
    <name type="scientific">Pannonibacter tanglangensis</name>
    <dbReference type="NCBI Taxonomy" id="2750084"/>
    <lineage>
        <taxon>Bacteria</taxon>
        <taxon>Pseudomonadati</taxon>
        <taxon>Pseudomonadota</taxon>
        <taxon>Alphaproteobacteria</taxon>
        <taxon>Hyphomicrobiales</taxon>
        <taxon>Stappiaceae</taxon>
        <taxon>Pannonibacter</taxon>
    </lineage>
</organism>
<dbReference type="InterPro" id="IPR050602">
    <property type="entry name" value="Malonyl-ACP_OMT"/>
</dbReference>
<keyword evidence="5" id="KW-1185">Reference proteome</keyword>
<evidence type="ECO:0000256" key="1">
    <source>
        <dbReference type="ARBA" id="ARBA00022603"/>
    </source>
</evidence>
<name>A0A7X5JBI4_9HYPH</name>
<keyword evidence="2" id="KW-0808">Transferase</keyword>
<dbReference type="InterPro" id="IPR029063">
    <property type="entry name" value="SAM-dependent_MTases_sf"/>
</dbReference>
<evidence type="ECO:0000256" key="2">
    <source>
        <dbReference type="ARBA" id="ARBA00022679"/>
    </source>
</evidence>
<dbReference type="Pfam" id="PF08241">
    <property type="entry name" value="Methyltransf_11"/>
    <property type="match status" value="1"/>
</dbReference>
<keyword evidence="1 4" id="KW-0489">Methyltransferase</keyword>
<dbReference type="PANTHER" id="PTHR13090:SF1">
    <property type="entry name" value="ARGININE-HYDROXYLASE NDUFAF5, MITOCHONDRIAL"/>
    <property type="match status" value="1"/>
</dbReference>
<dbReference type="InterPro" id="IPR013216">
    <property type="entry name" value="Methyltransf_11"/>
</dbReference>
<dbReference type="GO" id="GO:0032259">
    <property type="term" value="P:methylation"/>
    <property type="evidence" value="ECO:0007669"/>
    <property type="project" value="UniProtKB-KW"/>
</dbReference>